<evidence type="ECO:0000259" key="6">
    <source>
        <dbReference type="PROSITE" id="PS50966"/>
    </source>
</evidence>
<dbReference type="Pfam" id="PF04434">
    <property type="entry name" value="SWIM"/>
    <property type="match status" value="1"/>
</dbReference>
<dbReference type="PROSITE" id="PS50966">
    <property type="entry name" value="ZF_SWIM"/>
    <property type="match status" value="1"/>
</dbReference>
<dbReference type="PANTHER" id="PTHR31973:SF187">
    <property type="entry name" value="MUTATOR TRANSPOSASE MUDRA PROTEIN"/>
    <property type="match status" value="1"/>
</dbReference>
<feature type="domain" description="SWIM-type" evidence="6">
    <location>
        <begin position="329"/>
        <end position="370"/>
    </location>
</feature>
<feature type="compositionally biased region" description="Low complexity" evidence="5">
    <location>
        <begin position="78"/>
        <end position="91"/>
    </location>
</feature>
<feature type="region of interest" description="Disordered" evidence="5">
    <location>
        <begin position="115"/>
        <end position="136"/>
    </location>
</feature>
<evidence type="ECO:0000313" key="7">
    <source>
        <dbReference type="EMBL" id="KAK0580131.1"/>
    </source>
</evidence>
<proteinExistence type="predicted"/>
<gene>
    <name evidence="7" type="ORF">LWI29_036815</name>
</gene>
<organism evidence="7 8">
    <name type="scientific">Acer saccharum</name>
    <name type="common">Sugar maple</name>
    <dbReference type="NCBI Taxonomy" id="4024"/>
    <lineage>
        <taxon>Eukaryota</taxon>
        <taxon>Viridiplantae</taxon>
        <taxon>Streptophyta</taxon>
        <taxon>Embryophyta</taxon>
        <taxon>Tracheophyta</taxon>
        <taxon>Spermatophyta</taxon>
        <taxon>Magnoliopsida</taxon>
        <taxon>eudicotyledons</taxon>
        <taxon>Gunneridae</taxon>
        <taxon>Pentapetalae</taxon>
        <taxon>rosids</taxon>
        <taxon>malvids</taxon>
        <taxon>Sapindales</taxon>
        <taxon>Sapindaceae</taxon>
        <taxon>Hippocastanoideae</taxon>
        <taxon>Acereae</taxon>
        <taxon>Acer</taxon>
    </lineage>
</organism>
<dbReference type="SMART" id="SM00575">
    <property type="entry name" value="ZnF_PMZ"/>
    <property type="match status" value="1"/>
</dbReference>
<name>A0AA39RU64_ACESA</name>
<keyword evidence="2 4" id="KW-0863">Zinc-finger</keyword>
<dbReference type="Proteomes" id="UP001168877">
    <property type="component" value="Unassembled WGS sequence"/>
</dbReference>
<dbReference type="GO" id="GO:0008270">
    <property type="term" value="F:zinc ion binding"/>
    <property type="evidence" value="ECO:0007669"/>
    <property type="project" value="UniProtKB-KW"/>
</dbReference>
<dbReference type="AlphaFoldDB" id="A0AA39RU64"/>
<dbReference type="EMBL" id="JAUESC010000385">
    <property type="protein sequence ID" value="KAK0580131.1"/>
    <property type="molecule type" value="Genomic_DNA"/>
</dbReference>
<dbReference type="Gene3D" id="4.10.60.10">
    <property type="entry name" value="Zinc finger, CCHC-type"/>
    <property type="match status" value="1"/>
</dbReference>
<evidence type="ECO:0000313" key="8">
    <source>
        <dbReference type="Proteomes" id="UP001168877"/>
    </source>
</evidence>
<dbReference type="InterPro" id="IPR007527">
    <property type="entry name" value="Znf_SWIM"/>
</dbReference>
<keyword evidence="8" id="KW-1185">Reference proteome</keyword>
<protein>
    <recommendedName>
        <fullName evidence="6">SWIM-type domain-containing protein</fullName>
    </recommendedName>
</protein>
<dbReference type="InterPro" id="IPR006564">
    <property type="entry name" value="Znf_PMZ"/>
</dbReference>
<comment type="caution">
    <text evidence="7">The sequence shown here is derived from an EMBL/GenBank/DDBJ whole genome shotgun (WGS) entry which is preliminary data.</text>
</comment>
<dbReference type="PANTHER" id="PTHR31973">
    <property type="entry name" value="POLYPROTEIN, PUTATIVE-RELATED"/>
    <property type="match status" value="1"/>
</dbReference>
<evidence type="ECO:0000256" key="4">
    <source>
        <dbReference type="PROSITE-ProRule" id="PRU00325"/>
    </source>
</evidence>
<keyword evidence="1" id="KW-0479">Metal-binding</keyword>
<feature type="region of interest" description="Disordered" evidence="5">
    <location>
        <begin position="71"/>
        <end position="94"/>
    </location>
</feature>
<keyword evidence="3" id="KW-0862">Zinc</keyword>
<reference evidence="7" key="1">
    <citation type="journal article" date="2022" name="Plant J.">
        <title>Strategies of tolerance reflected in two North American maple genomes.</title>
        <authorList>
            <person name="McEvoy S.L."/>
            <person name="Sezen U.U."/>
            <person name="Trouern-Trend A."/>
            <person name="McMahon S.M."/>
            <person name="Schaberg P.G."/>
            <person name="Yang J."/>
            <person name="Wegrzyn J.L."/>
            <person name="Swenson N.G."/>
        </authorList>
    </citation>
    <scope>NUCLEOTIDE SEQUENCE</scope>
    <source>
        <strain evidence="7">NS2018</strain>
    </source>
</reference>
<reference evidence="7" key="2">
    <citation type="submission" date="2023-06" db="EMBL/GenBank/DDBJ databases">
        <authorList>
            <person name="Swenson N.G."/>
            <person name="Wegrzyn J.L."/>
            <person name="Mcevoy S.L."/>
        </authorList>
    </citation>
    <scope>NUCLEOTIDE SEQUENCE</scope>
    <source>
        <strain evidence="7">NS2018</strain>
        <tissue evidence="7">Leaf</tissue>
    </source>
</reference>
<sequence length="517" mass="58961">MASEDRTLQANVLGWSKPFLTQYQDCEVDNGRRKYHICRDRDVGFLLHTRTHCSEIYVDLVNKVRRDVREDHPVPQGTSQNSTSSNQASESVPTTQNVALTVEVPIWNGDYGIPDSFIDDSDEEGQGSGQNQRQIGSQFNSTGAHAQYNSYDVIPPHWVIPGADQYFINSPSTEVATSNVRAFYKGQIFHTKENLKAEFGKYALGEKFNPITKRSTQNQFENLSGGLKGRKEVLDFYRQAAYCYTVRQFDAEMKVIETAHQRTFDTLMSIDPERWSRCHCIGRSYNMMTTNIAESMNNCIKKARRLPITSAIEFLRGMLQKWFNDRREYLVKDGEHDSLVDIEKRTCSCREWDIFQLPCKHTIAVARFTKTNFNSFCHDYYSTSWLQTAYAPPINPVPYVSIWEVPEEVKCMIVLPPKSKRQSSRPKEIRVPSAGEVTRIQHCTKCGETRHNRLGCSNPRRIPSIGQLSTSISQDQPVRRQRACSVCHVLGHNRKTCPLVDRSQSTAGPSSDANTSQ</sequence>
<evidence type="ECO:0000256" key="2">
    <source>
        <dbReference type="ARBA" id="ARBA00022771"/>
    </source>
</evidence>
<evidence type="ECO:0000256" key="1">
    <source>
        <dbReference type="ARBA" id="ARBA00022723"/>
    </source>
</evidence>
<accession>A0AA39RU64</accession>
<evidence type="ECO:0000256" key="5">
    <source>
        <dbReference type="SAM" id="MobiDB-lite"/>
    </source>
</evidence>
<evidence type="ECO:0000256" key="3">
    <source>
        <dbReference type="ARBA" id="ARBA00022833"/>
    </source>
</evidence>